<dbReference type="InterPro" id="IPR001214">
    <property type="entry name" value="SET_dom"/>
</dbReference>
<accession>A0A9W8EHP1</accession>
<keyword evidence="2 4" id="KW-0863">Zinc-finger</keyword>
<dbReference type="PANTHER" id="PTHR12197">
    <property type="entry name" value="HISTONE-LYSINE N-METHYLTRANSFERASE SMYD"/>
    <property type="match status" value="1"/>
</dbReference>
<proteinExistence type="predicted"/>
<evidence type="ECO:0000259" key="5">
    <source>
        <dbReference type="PROSITE" id="PS50865"/>
    </source>
</evidence>
<dbReference type="GO" id="GO:0008270">
    <property type="term" value="F:zinc ion binding"/>
    <property type="evidence" value="ECO:0007669"/>
    <property type="project" value="UniProtKB-KW"/>
</dbReference>
<feature type="domain" description="MYND-type" evidence="5">
    <location>
        <begin position="74"/>
        <end position="114"/>
    </location>
</feature>
<comment type="caution">
    <text evidence="6">The sequence shown here is derived from an EMBL/GenBank/DDBJ whole genome shotgun (WGS) entry which is preliminary data.</text>
</comment>
<evidence type="ECO:0000256" key="2">
    <source>
        <dbReference type="ARBA" id="ARBA00022771"/>
    </source>
</evidence>
<dbReference type="InterPro" id="IPR002893">
    <property type="entry name" value="Znf_MYND"/>
</dbReference>
<dbReference type="EMBL" id="JANBQF010000006">
    <property type="protein sequence ID" value="KAJ2008374.1"/>
    <property type="molecule type" value="Genomic_DNA"/>
</dbReference>
<dbReference type="Pfam" id="PF00856">
    <property type="entry name" value="SET"/>
    <property type="match status" value="1"/>
</dbReference>
<dbReference type="InterPro" id="IPR046341">
    <property type="entry name" value="SET_dom_sf"/>
</dbReference>
<dbReference type="Gene3D" id="1.10.220.160">
    <property type="match status" value="1"/>
</dbReference>
<keyword evidence="3" id="KW-0862">Zinc</keyword>
<evidence type="ECO:0000256" key="4">
    <source>
        <dbReference type="PROSITE-ProRule" id="PRU00134"/>
    </source>
</evidence>
<evidence type="ECO:0000313" key="7">
    <source>
        <dbReference type="Proteomes" id="UP001150907"/>
    </source>
</evidence>
<evidence type="ECO:0000313" key="6">
    <source>
        <dbReference type="EMBL" id="KAJ2008374.1"/>
    </source>
</evidence>
<evidence type="ECO:0000256" key="1">
    <source>
        <dbReference type="ARBA" id="ARBA00022723"/>
    </source>
</evidence>
<dbReference type="PROSITE" id="PS50865">
    <property type="entry name" value="ZF_MYND_2"/>
    <property type="match status" value="1"/>
</dbReference>
<dbReference type="Pfam" id="PF01753">
    <property type="entry name" value="zf-MYND"/>
    <property type="match status" value="1"/>
</dbReference>
<dbReference type="Gene3D" id="6.10.140.2220">
    <property type="match status" value="1"/>
</dbReference>
<dbReference type="OrthoDB" id="5945798at2759"/>
<evidence type="ECO:0000256" key="3">
    <source>
        <dbReference type="ARBA" id="ARBA00022833"/>
    </source>
</evidence>
<organism evidence="6 7">
    <name type="scientific">Coemansia thaxteri</name>
    <dbReference type="NCBI Taxonomy" id="2663907"/>
    <lineage>
        <taxon>Eukaryota</taxon>
        <taxon>Fungi</taxon>
        <taxon>Fungi incertae sedis</taxon>
        <taxon>Zoopagomycota</taxon>
        <taxon>Kickxellomycotina</taxon>
        <taxon>Kickxellomycetes</taxon>
        <taxon>Kickxellales</taxon>
        <taxon>Kickxellaceae</taxon>
        <taxon>Coemansia</taxon>
    </lineage>
</organism>
<keyword evidence="1" id="KW-0479">Metal-binding</keyword>
<sequence>MDSSSSSSSVINDYIAQRGLRLEPDAAKGQRTVATRMFRRGDVLLSIPPLAVVVLRHGEDGEDGDSACGDDERCSLCLAPLPARHPRCGQCRATAYCSGECLAAHWAQRHHFECSRGAGRRVGEARVKAGFRPLLRMALGVERALLGGAPWVRVQAAAWARLVSHRSAHPRHVLRQYAELARVLGAAEGDKEPGAAEEETINMLCRFGCNNFAADGAQLCSPVVSLLLNHSCAPNATYAYTRDGLHVVWALDDIAPGAEVSLAYVDVLSPRSTRCGALAAVYFFDCACARCAGAGPRARLDALLDRPAAGLPRGLPTDFAQPPAVAPWVHSAVAALLDASDCDERLLRAVAGLPPADVSFAAYTHWRECLDDCLARGPDTPWAWATVAALHVLAFYAMAYPRAHPLLGRHCLRAAQLAWNAATADAPHAVADARLARDLALAARAILRAAPQPPAEDLQQIAELLAHIGT</sequence>
<dbReference type="AlphaFoldDB" id="A0A9W8EHP1"/>
<dbReference type="CDD" id="cd20071">
    <property type="entry name" value="SET_SMYD"/>
    <property type="match status" value="1"/>
</dbReference>
<dbReference type="PROSITE" id="PS01360">
    <property type="entry name" value="ZF_MYND_1"/>
    <property type="match status" value="1"/>
</dbReference>
<dbReference type="SUPFAM" id="SSF82199">
    <property type="entry name" value="SET domain"/>
    <property type="match status" value="1"/>
</dbReference>
<name>A0A9W8EHP1_9FUNG</name>
<keyword evidence="7" id="KW-1185">Reference proteome</keyword>
<protein>
    <recommendedName>
        <fullName evidence="5">MYND-type domain-containing protein</fullName>
    </recommendedName>
</protein>
<dbReference type="SUPFAM" id="SSF144232">
    <property type="entry name" value="HIT/MYND zinc finger-like"/>
    <property type="match status" value="1"/>
</dbReference>
<dbReference type="InterPro" id="IPR050869">
    <property type="entry name" value="H3K4_H4K5_MeTrfase"/>
</dbReference>
<dbReference type="Proteomes" id="UP001150907">
    <property type="component" value="Unassembled WGS sequence"/>
</dbReference>
<dbReference type="Gene3D" id="2.170.270.10">
    <property type="entry name" value="SET domain"/>
    <property type="match status" value="1"/>
</dbReference>
<reference evidence="6" key="1">
    <citation type="submission" date="2022-07" db="EMBL/GenBank/DDBJ databases">
        <title>Phylogenomic reconstructions and comparative analyses of Kickxellomycotina fungi.</title>
        <authorList>
            <person name="Reynolds N.K."/>
            <person name="Stajich J.E."/>
            <person name="Barry K."/>
            <person name="Grigoriev I.V."/>
            <person name="Crous P."/>
            <person name="Smith M.E."/>
        </authorList>
    </citation>
    <scope>NUCLEOTIDE SEQUENCE</scope>
    <source>
        <strain evidence="6">IMI 214461</strain>
    </source>
</reference>
<gene>
    <name evidence="6" type="ORF">H4R26_000230</name>
</gene>